<dbReference type="InterPro" id="IPR012951">
    <property type="entry name" value="BBE"/>
</dbReference>
<dbReference type="GO" id="GO:0016491">
    <property type="term" value="F:oxidoreductase activity"/>
    <property type="evidence" value="ECO:0007669"/>
    <property type="project" value="UniProtKB-KW"/>
</dbReference>
<dbReference type="AlphaFoldDB" id="A0A5A9G5J4"/>
<evidence type="ECO:0000256" key="6">
    <source>
        <dbReference type="SAM" id="SignalP"/>
    </source>
</evidence>
<dbReference type="Gene3D" id="3.30.465.10">
    <property type="match status" value="1"/>
</dbReference>
<feature type="signal peptide" evidence="6">
    <location>
        <begin position="1"/>
        <end position="39"/>
    </location>
</feature>
<dbReference type="Pfam" id="PF08031">
    <property type="entry name" value="BBE"/>
    <property type="match status" value="1"/>
</dbReference>
<dbReference type="EMBL" id="VTTN01000025">
    <property type="protein sequence ID" value="KAA0589004.1"/>
    <property type="molecule type" value="Genomic_DNA"/>
</dbReference>
<dbReference type="Proteomes" id="UP000324927">
    <property type="component" value="Unassembled WGS sequence"/>
</dbReference>
<evidence type="ECO:0000256" key="3">
    <source>
        <dbReference type="ARBA" id="ARBA00022630"/>
    </source>
</evidence>
<dbReference type="Gene3D" id="3.40.462.20">
    <property type="match status" value="1"/>
</dbReference>
<dbReference type="Gene3D" id="3.30.43.10">
    <property type="entry name" value="Uridine Diphospho-n-acetylenolpyruvylglucosamine Reductase, domain 2"/>
    <property type="match status" value="1"/>
</dbReference>
<comment type="cofactor">
    <cofactor evidence="1">
        <name>FAD</name>
        <dbReference type="ChEBI" id="CHEBI:57692"/>
    </cofactor>
</comment>
<dbReference type="InterPro" id="IPR006311">
    <property type="entry name" value="TAT_signal"/>
</dbReference>
<comment type="similarity">
    <text evidence="2">Belongs to the oxygen-dependent FAD-linked oxidoreductase family.</text>
</comment>
<dbReference type="InterPro" id="IPR050416">
    <property type="entry name" value="FAD-linked_Oxidoreductase"/>
</dbReference>
<name>A0A5A9G5J4_AZOLI</name>
<dbReference type="OrthoDB" id="9775082at2"/>
<sequence length="512" mass="56001">MDRLMALALHSSRRNFLVGAGRFAGAAAAVRLMPGAAFAAEAGGAYCPPPSAWTDLAKAVKGGAVLRPEDPFFADICRPNNLRYGATLPAGIARCGTPQDVQACIKWVKEQAMPFAVRSGGHNYAGFSTTPGLLIDMTLMAGAEPVTGSDGLVRVLGGTLNSYVYKQMERLGRTITHGRCDSVGAAGFLLGGGIGFNMRKFGMASDLLRGTELVTADGSHLKADATTESALYWACRGGAGGNFGINTSFTLETRPAEPVTVFNLVWTKDLPKVLKLLLTELAAAPDEFGSKINVTIPSWQERCANVPLKLSILGQLHKSSMTLKEIFKSTWELIDKDQSQIKENVPYWTGQDFLTETTFPYYYQEKSSFMKAADIGDEAIAAMFDWAARMPATSMPVAFKFFQVGGAINRVGPTETAYVHRGYDWLFSVEANWWRPTDSALLIEQALEWQQRFYDDVNRRTKAQGAFQNFPDPSLADWQRAYYGENLARLAQVKKAVDPTMLFTFAQAIRPA</sequence>
<dbReference type="Pfam" id="PF01565">
    <property type="entry name" value="FAD_binding_4"/>
    <property type="match status" value="1"/>
</dbReference>
<comment type="caution">
    <text evidence="8">The sequence shown here is derived from an EMBL/GenBank/DDBJ whole genome shotgun (WGS) entry which is preliminary data.</text>
</comment>
<keyword evidence="5" id="KW-0560">Oxidoreductase</keyword>
<evidence type="ECO:0000313" key="9">
    <source>
        <dbReference type="Proteomes" id="UP000324927"/>
    </source>
</evidence>
<keyword evidence="3" id="KW-0285">Flavoprotein</keyword>
<dbReference type="InterPro" id="IPR016167">
    <property type="entry name" value="FAD-bd_PCMH_sub1"/>
</dbReference>
<dbReference type="PANTHER" id="PTHR42973:SF39">
    <property type="entry name" value="FAD-BINDING PCMH-TYPE DOMAIN-CONTAINING PROTEIN"/>
    <property type="match status" value="1"/>
</dbReference>
<dbReference type="PROSITE" id="PS51387">
    <property type="entry name" value="FAD_PCMH"/>
    <property type="match status" value="1"/>
</dbReference>
<evidence type="ECO:0000256" key="2">
    <source>
        <dbReference type="ARBA" id="ARBA00005466"/>
    </source>
</evidence>
<keyword evidence="9" id="KW-1185">Reference proteome</keyword>
<feature type="chain" id="PRO_5022901373" evidence="6">
    <location>
        <begin position="40"/>
        <end position="512"/>
    </location>
</feature>
<gene>
    <name evidence="8" type="ORF">FZ942_32580</name>
</gene>
<evidence type="ECO:0000259" key="7">
    <source>
        <dbReference type="PROSITE" id="PS51387"/>
    </source>
</evidence>
<dbReference type="GO" id="GO:0071949">
    <property type="term" value="F:FAD binding"/>
    <property type="evidence" value="ECO:0007669"/>
    <property type="project" value="InterPro"/>
</dbReference>
<evidence type="ECO:0000256" key="4">
    <source>
        <dbReference type="ARBA" id="ARBA00022827"/>
    </source>
</evidence>
<keyword evidence="4" id="KW-0274">FAD</keyword>
<reference evidence="8 9" key="1">
    <citation type="submission" date="2019-08" db="EMBL/GenBank/DDBJ databases">
        <authorList>
            <person name="Grouzdev D."/>
            <person name="Tikhonova E."/>
            <person name="Kravchenko I."/>
        </authorList>
    </citation>
    <scope>NUCLEOTIDE SEQUENCE [LARGE SCALE GENOMIC DNA]</scope>
    <source>
        <strain evidence="8 9">59b</strain>
    </source>
</reference>
<evidence type="ECO:0000313" key="8">
    <source>
        <dbReference type="EMBL" id="KAA0589004.1"/>
    </source>
</evidence>
<feature type="domain" description="FAD-binding PCMH-type" evidence="7">
    <location>
        <begin position="85"/>
        <end position="256"/>
    </location>
</feature>
<dbReference type="InterPro" id="IPR006094">
    <property type="entry name" value="Oxid_FAD_bind_N"/>
</dbReference>
<proteinExistence type="inferred from homology"/>
<protein>
    <submittedName>
        <fullName evidence="8">FAD-binding oxidoreductase</fullName>
    </submittedName>
</protein>
<organism evidence="8 9">
    <name type="scientific">Azospirillum lipoferum</name>
    <dbReference type="NCBI Taxonomy" id="193"/>
    <lineage>
        <taxon>Bacteria</taxon>
        <taxon>Pseudomonadati</taxon>
        <taxon>Pseudomonadota</taxon>
        <taxon>Alphaproteobacteria</taxon>
        <taxon>Rhodospirillales</taxon>
        <taxon>Azospirillaceae</taxon>
        <taxon>Azospirillum</taxon>
    </lineage>
</organism>
<evidence type="ECO:0000256" key="5">
    <source>
        <dbReference type="ARBA" id="ARBA00023002"/>
    </source>
</evidence>
<dbReference type="PROSITE" id="PS51318">
    <property type="entry name" value="TAT"/>
    <property type="match status" value="1"/>
</dbReference>
<dbReference type="PANTHER" id="PTHR42973">
    <property type="entry name" value="BINDING OXIDOREDUCTASE, PUTATIVE (AFU_ORTHOLOGUE AFUA_1G17690)-RELATED"/>
    <property type="match status" value="1"/>
</dbReference>
<dbReference type="SUPFAM" id="SSF56176">
    <property type="entry name" value="FAD-binding/transporter-associated domain-like"/>
    <property type="match status" value="1"/>
</dbReference>
<dbReference type="InterPro" id="IPR016169">
    <property type="entry name" value="FAD-bd_PCMH_sub2"/>
</dbReference>
<accession>A0A5A9G5J4</accession>
<dbReference type="InterPro" id="IPR036318">
    <property type="entry name" value="FAD-bd_PCMH-like_sf"/>
</dbReference>
<keyword evidence="6" id="KW-0732">Signal</keyword>
<dbReference type="InterPro" id="IPR016166">
    <property type="entry name" value="FAD-bd_PCMH"/>
</dbReference>
<evidence type="ECO:0000256" key="1">
    <source>
        <dbReference type="ARBA" id="ARBA00001974"/>
    </source>
</evidence>